<keyword evidence="3" id="KW-1185">Reference proteome</keyword>
<organism evidence="2 3">
    <name type="scientific">Mycolicibacterium tusciae</name>
    <dbReference type="NCBI Taxonomy" id="75922"/>
    <lineage>
        <taxon>Bacteria</taxon>
        <taxon>Bacillati</taxon>
        <taxon>Actinomycetota</taxon>
        <taxon>Actinomycetes</taxon>
        <taxon>Mycobacteriales</taxon>
        <taxon>Mycobacteriaceae</taxon>
        <taxon>Mycolicibacterium</taxon>
    </lineage>
</organism>
<feature type="domain" description="HTH marR-type" evidence="1">
    <location>
        <begin position="10"/>
        <end position="146"/>
    </location>
</feature>
<sequence>MALSGRQGSLDSINHTLARVMRLSGSRSMFARQAVAAGVDLAQPSYVLLRTLIDEGPLPMGGLARIAHMDVGMAARQVNALVEARLVTRQPDPADGRVSLVAASPDGHRVAGALQDVRRRHLQRALSGWSASELEDFDRLLTRFLADTTATSIDDEP</sequence>
<dbReference type="SMART" id="SM00347">
    <property type="entry name" value="HTH_MARR"/>
    <property type="match status" value="1"/>
</dbReference>
<reference evidence="2 3" key="1">
    <citation type="submission" date="2017-02" db="EMBL/GenBank/DDBJ databases">
        <title>The new phylogeny of genus Mycobacterium.</title>
        <authorList>
            <person name="Tortoli E."/>
            <person name="Trovato A."/>
            <person name="Cirillo D.M."/>
        </authorList>
    </citation>
    <scope>NUCLEOTIDE SEQUENCE [LARGE SCALE GENOMIC DNA]</scope>
    <source>
        <strain evidence="2 3">DSM 44338</strain>
    </source>
</reference>
<dbReference type="GO" id="GO:0003700">
    <property type="term" value="F:DNA-binding transcription factor activity"/>
    <property type="evidence" value="ECO:0007669"/>
    <property type="project" value="InterPro"/>
</dbReference>
<dbReference type="Pfam" id="PF01047">
    <property type="entry name" value="MarR"/>
    <property type="match status" value="1"/>
</dbReference>
<name>A0A1X0JTZ7_9MYCO</name>
<evidence type="ECO:0000313" key="2">
    <source>
        <dbReference type="EMBL" id="ORB65697.1"/>
    </source>
</evidence>
<comment type="caution">
    <text evidence="2">The sequence shown here is derived from an EMBL/GenBank/DDBJ whole genome shotgun (WGS) entry which is preliminary data.</text>
</comment>
<dbReference type="PANTHER" id="PTHR33164">
    <property type="entry name" value="TRANSCRIPTIONAL REGULATOR, MARR FAMILY"/>
    <property type="match status" value="1"/>
</dbReference>
<dbReference type="RefSeq" id="WP_083125787.1">
    <property type="nucleotide sequence ID" value="NZ_MVIM01000005.1"/>
</dbReference>
<evidence type="ECO:0000259" key="1">
    <source>
        <dbReference type="PROSITE" id="PS50995"/>
    </source>
</evidence>
<dbReference type="EMBL" id="MVIM01000005">
    <property type="protein sequence ID" value="ORB65697.1"/>
    <property type="molecule type" value="Genomic_DNA"/>
</dbReference>
<dbReference type="PROSITE" id="PS50995">
    <property type="entry name" value="HTH_MARR_2"/>
    <property type="match status" value="1"/>
</dbReference>
<dbReference type="Gene3D" id="1.10.10.10">
    <property type="entry name" value="Winged helix-like DNA-binding domain superfamily/Winged helix DNA-binding domain"/>
    <property type="match status" value="1"/>
</dbReference>
<proteinExistence type="predicted"/>
<gene>
    <name evidence="2" type="ORF">BST47_12175</name>
</gene>
<dbReference type="GO" id="GO:0006950">
    <property type="term" value="P:response to stress"/>
    <property type="evidence" value="ECO:0007669"/>
    <property type="project" value="TreeGrafter"/>
</dbReference>
<dbReference type="AlphaFoldDB" id="A0A1X0JTZ7"/>
<dbReference type="Proteomes" id="UP000192411">
    <property type="component" value="Unassembled WGS sequence"/>
</dbReference>
<dbReference type="InterPro" id="IPR036390">
    <property type="entry name" value="WH_DNA-bd_sf"/>
</dbReference>
<dbReference type="InterPro" id="IPR036388">
    <property type="entry name" value="WH-like_DNA-bd_sf"/>
</dbReference>
<dbReference type="STRING" id="75922.BST47_12175"/>
<dbReference type="OrthoDB" id="5148120at2"/>
<accession>A0A1X0JTZ7</accession>
<dbReference type="InterPro" id="IPR000835">
    <property type="entry name" value="HTH_MarR-typ"/>
</dbReference>
<dbReference type="InterPro" id="IPR039422">
    <property type="entry name" value="MarR/SlyA-like"/>
</dbReference>
<dbReference type="PANTHER" id="PTHR33164:SF57">
    <property type="entry name" value="MARR-FAMILY TRANSCRIPTIONAL REGULATOR"/>
    <property type="match status" value="1"/>
</dbReference>
<dbReference type="SUPFAM" id="SSF46785">
    <property type="entry name" value="Winged helix' DNA-binding domain"/>
    <property type="match status" value="1"/>
</dbReference>
<evidence type="ECO:0000313" key="3">
    <source>
        <dbReference type="Proteomes" id="UP000192411"/>
    </source>
</evidence>
<protein>
    <submittedName>
        <fullName evidence="2">MarR family transcriptional regulator</fullName>
    </submittedName>
</protein>